<reference evidence="1 2" key="1">
    <citation type="journal article" date="2014" name="BMC Genomics">
        <title>Adaptive genomic structural variation in the grape powdery mildew pathogen, Erysiphe necator.</title>
        <authorList>
            <person name="Jones L."/>
            <person name="Riaz S."/>
            <person name="Morales-Cruz A."/>
            <person name="Amrine K.C."/>
            <person name="McGuire B."/>
            <person name="Gubler W.D."/>
            <person name="Walker M.A."/>
            <person name="Cantu D."/>
        </authorList>
    </citation>
    <scope>NUCLEOTIDE SEQUENCE [LARGE SCALE GENOMIC DNA]</scope>
    <source>
        <strain evidence="2">c</strain>
    </source>
</reference>
<gene>
    <name evidence="1" type="ORF">EV44_g5892</name>
</gene>
<dbReference type="Proteomes" id="UP000030854">
    <property type="component" value="Unassembled WGS sequence"/>
</dbReference>
<dbReference type="OMA" id="YIFHHAS"/>
<name>A0A0B1P9Y3_UNCNE</name>
<dbReference type="STRING" id="52586.A0A0B1P9Y3"/>
<dbReference type="HOGENOM" id="CLU_053383_0_0_1"/>
<organism evidence="1 2">
    <name type="scientific">Uncinula necator</name>
    <name type="common">Grape powdery mildew</name>
    <dbReference type="NCBI Taxonomy" id="52586"/>
    <lineage>
        <taxon>Eukaryota</taxon>
        <taxon>Fungi</taxon>
        <taxon>Dikarya</taxon>
        <taxon>Ascomycota</taxon>
        <taxon>Pezizomycotina</taxon>
        <taxon>Leotiomycetes</taxon>
        <taxon>Erysiphales</taxon>
        <taxon>Erysiphaceae</taxon>
        <taxon>Erysiphe</taxon>
    </lineage>
</organism>
<evidence type="ECO:0000313" key="2">
    <source>
        <dbReference type="Proteomes" id="UP000030854"/>
    </source>
</evidence>
<proteinExistence type="predicted"/>
<protein>
    <submittedName>
        <fullName evidence="1">Uncharacterized protein</fullName>
    </submittedName>
</protein>
<dbReference type="AlphaFoldDB" id="A0A0B1P9Y3"/>
<dbReference type="EMBL" id="JNVN01001412">
    <property type="protein sequence ID" value="KHJ33469.1"/>
    <property type="molecule type" value="Genomic_DNA"/>
</dbReference>
<accession>A0A0B1P9Y3</accession>
<sequence>MSNNVISPNRDPLKDPFMFLAGGALIPLCKVALSDVFWGDPRMSLIRTPRGINQYFEYFESQCRLTLSKWEKYDLSELKFCHIAEVANMIKAGSSRPEIEQYLGEILLDDCCIIASEIIDLTVRLMLMVPIWSFWQGVRPDESALTWVEGTVEKSFERHFRQTSKQNTKMDLHFRVKQPIVLEKSFTAQRFEEIGGIKIIWSDNLLDHLKLKKEDNKLFIFHYASFLNYQRQNQIYPEGLIDETLRTLGLLLPRSDKETRDWFIKKQISHNLDPEAVNCRTLSRDERSIDSFVYWKQQLIDLKQAHDEIKPNHSRSLIRKYFSAINLKS</sequence>
<comment type="caution">
    <text evidence="1">The sequence shown here is derived from an EMBL/GenBank/DDBJ whole genome shotgun (WGS) entry which is preliminary data.</text>
</comment>
<keyword evidence="2" id="KW-1185">Reference proteome</keyword>
<evidence type="ECO:0000313" key="1">
    <source>
        <dbReference type="EMBL" id="KHJ33469.1"/>
    </source>
</evidence>
<dbReference type="OrthoDB" id="5428890at2759"/>